<dbReference type="Proteomes" id="UP000320888">
    <property type="component" value="Unassembled WGS sequence"/>
</dbReference>
<evidence type="ECO:0000259" key="1">
    <source>
        <dbReference type="PROSITE" id="PS50943"/>
    </source>
</evidence>
<dbReference type="SMART" id="SM00530">
    <property type="entry name" value="HTH_XRE"/>
    <property type="match status" value="1"/>
</dbReference>
<dbReference type="InterPro" id="IPR043917">
    <property type="entry name" value="DUF5753"/>
</dbReference>
<name>A0A553ZQN1_9ACTN</name>
<organism evidence="2 3">
    <name type="scientific">Streptomyces benahoarensis</name>
    <dbReference type="NCBI Taxonomy" id="2595054"/>
    <lineage>
        <taxon>Bacteria</taxon>
        <taxon>Bacillati</taxon>
        <taxon>Actinomycetota</taxon>
        <taxon>Actinomycetes</taxon>
        <taxon>Kitasatosporales</taxon>
        <taxon>Streptomycetaceae</taxon>
        <taxon>Streptomyces</taxon>
    </lineage>
</organism>
<dbReference type="EMBL" id="VKLS01000012">
    <property type="protein sequence ID" value="TSB43789.1"/>
    <property type="molecule type" value="Genomic_DNA"/>
</dbReference>
<dbReference type="GO" id="GO:0003677">
    <property type="term" value="F:DNA binding"/>
    <property type="evidence" value="ECO:0007669"/>
    <property type="project" value="InterPro"/>
</dbReference>
<dbReference type="AlphaFoldDB" id="A0A553ZQN1"/>
<reference evidence="2 3" key="1">
    <citation type="submission" date="2019-07" db="EMBL/GenBank/DDBJ databases">
        <title>Draft genome for Streptomyces benahoarensis MZ03-48.</title>
        <authorList>
            <person name="Gonzalez-Pimentel J.L."/>
        </authorList>
    </citation>
    <scope>NUCLEOTIDE SEQUENCE [LARGE SCALE GENOMIC DNA]</scope>
    <source>
        <strain evidence="2 3">MZ03-48</strain>
    </source>
</reference>
<sequence length="279" mass="30884">MVNVKELNPEAGPLAAFGARVRSAREARGWLQDELAERIGYSGRHISAIETGRKPPTLRLSRSLDEAFGFAGTTESFARGWGEIRHGSLLEGYPEYVGCEARAVELRMFQIGVIPGLLQTPAYARAMEEGNVRRGTLTPEQADERVAVLMDRQAALVRPRPPTMLVVMDESCVRRPIGGAEVMDEQLRHLVKFAQLPNSMLQVAPYDIGERRPFNLPINLLTMSDRSMIAYAESQAQGHLDREATFVLSVLSAYHQLQAESLSQAESVAMIEQLRKGAP</sequence>
<evidence type="ECO:0000313" key="3">
    <source>
        <dbReference type="Proteomes" id="UP000320888"/>
    </source>
</evidence>
<dbReference type="RefSeq" id="WP_143939956.1">
    <property type="nucleotide sequence ID" value="NZ_VKLS01000012.1"/>
</dbReference>
<dbReference type="CDD" id="cd00093">
    <property type="entry name" value="HTH_XRE"/>
    <property type="match status" value="1"/>
</dbReference>
<accession>A0A553ZQN1</accession>
<dbReference type="PROSITE" id="PS50943">
    <property type="entry name" value="HTH_CROC1"/>
    <property type="match status" value="1"/>
</dbReference>
<dbReference type="OrthoDB" id="2897536at2"/>
<dbReference type="Pfam" id="PF19054">
    <property type="entry name" value="DUF5753"/>
    <property type="match status" value="1"/>
</dbReference>
<keyword evidence="3" id="KW-1185">Reference proteome</keyword>
<dbReference type="SUPFAM" id="SSF47413">
    <property type="entry name" value="lambda repressor-like DNA-binding domains"/>
    <property type="match status" value="1"/>
</dbReference>
<gene>
    <name evidence="2" type="ORF">FNZ23_02500</name>
</gene>
<dbReference type="Pfam" id="PF13560">
    <property type="entry name" value="HTH_31"/>
    <property type="match status" value="1"/>
</dbReference>
<proteinExistence type="predicted"/>
<dbReference type="InterPro" id="IPR010982">
    <property type="entry name" value="Lambda_DNA-bd_dom_sf"/>
</dbReference>
<evidence type="ECO:0000313" key="2">
    <source>
        <dbReference type="EMBL" id="TSB43789.1"/>
    </source>
</evidence>
<dbReference type="Gene3D" id="1.10.260.40">
    <property type="entry name" value="lambda repressor-like DNA-binding domains"/>
    <property type="match status" value="1"/>
</dbReference>
<comment type="caution">
    <text evidence="2">The sequence shown here is derived from an EMBL/GenBank/DDBJ whole genome shotgun (WGS) entry which is preliminary data.</text>
</comment>
<feature type="domain" description="HTH cro/C1-type" evidence="1">
    <location>
        <begin position="21"/>
        <end position="77"/>
    </location>
</feature>
<dbReference type="InterPro" id="IPR001387">
    <property type="entry name" value="Cro/C1-type_HTH"/>
</dbReference>
<protein>
    <submittedName>
        <fullName evidence="2">Helix-turn-helix transcriptional regulator</fullName>
    </submittedName>
</protein>